<proteinExistence type="predicted"/>
<dbReference type="AlphaFoldDB" id="A0A4S2LBJ1"/>
<protein>
    <submittedName>
        <fullName evidence="1">Uncharacterized protein</fullName>
    </submittedName>
</protein>
<evidence type="ECO:0000313" key="1">
    <source>
        <dbReference type="EMBL" id="TGZ57657.1"/>
    </source>
</evidence>
<reference evidence="1 2" key="1">
    <citation type="journal article" date="2019" name="Philos. Trans. R. Soc. Lond., B, Biol. Sci.">
        <title>Ant behaviour and brain gene expression of defending hosts depend on the ecological success of the intruding social parasite.</title>
        <authorList>
            <person name="Kaur R."/>
            <person name="Stoldt M."/>
            <person name="Jongepier E."/>
            <person name="Feldmeyer B."/>
            <person name="Menzel F."/>
            <person name="Bornberg-Bauer E."/>
            <person name="Foitzik S."/>
        </authorList>
    </citation>
    <scope>NUCLEOTIDE SEQUENCE [LARGE SCALE GENOMIC DNA]</scope>
    <source>
        <tissue evidence="1">Whole body</tissue>
    </source>
</reference>
<keyword evidence="2" id="KW-1185">Reference proteome</keyword>
<accession>A0A4S2LBJ1</accession>
<organism evidence="1 2">
    <name type="scientific">Temnothorax longispinosus</name>
    <dbReference type="NCBI Taxonomy" id="300112"/>
    <lineage>
        <taxon>Eukaryota</taxon>
        <taxon>Metazoa</taxon>
        <taxon>Ecdysozoa</taxon>
        <taxon>Arthropoda</taxon>
        <taxon>Hexapoda</taxon>
        <taxon>Insecta</taxon>
        <taxon>Pterygota</taxon>
        <taxon>Neoptera</taxon>
        <taxon>Endopterygota</taxon>
        <taxon>Hymenoptera</taxon>
        <taxon>Apocrita</taxon>
        <taxon>Aculeata</taxon>
        <taxon>Formicoidea</taxon>
        <taxon>Formicidae</taxon>
        <taxon>Myrmicinae</taxon>
        <taxon>Temnothorax</taxon>
    </lineage>
</organism>
<dbReference type="Proteomes" id="UP000310200">
    <property type="component" value="Unassembled WGS sequence"/>
</dbReference>
<sequence>MLDAQNEEALRETKLHIKFTNEGMLVYGEWSNEKLLGLLKDKLVRYNNVKSLSACTDVSCDALCDKSLHFIIHSGMYNECILLELEGKGMSLRSIMKAMKYGLLGLTSEELKYFYGFGAEIDVDTWTKKLDGRLIWNLAATGLTENQCWTIVTCGLVSQDESILCRLLSSGIDVPGILNWQGKAKPASPTIIRFLKKLGMDEDTCNYVGENGIDDEVENILIDLGYNEYRKKEALGITEEILHECSLTVLESHSTFLEGKTSDTVSDNSLKTSCSCSSSKTAFSDISIVTNLATCICYLNSLPKEQAGETLTRNDYLRQNVMVPLSWAISRALRYQPTDPNHYIAHQLLRWKYGNVSQKEMHSARQFIASVATTLDQTLMQKREVKNAVNKCLNKAVVRDVACNLYSERQKLYRIKECYWKCIKVPISALDTSKLNPQKEATLH</sequence>
<name>A0A4S2LBJ1_9HYME</name>
<comment type="caution">
    <text evidence="1">The sequence shown here is derived from an EMBL/GenBank/DDBJ whole genome shotgun (WGS) entry which is preliminary data.</text>
</comment>
<gene>
    <name evidence="1" type="ORF">DBV15_04020</name>
</gene>
<dbReference type="EMBL" id="QBLH01000137">
    <property type="protein sequence ID" value="TGZ57657.1"/>
    <property type="molecule type" value="Genomic_DNA"/>
</dbReference>
<evidence type="ECO:0000313" key="2">
    <source>
        <dbReference type="Proteomes" id="UP000310200"/>
    </source>
</evidence>